<evidence type="ECO:0000313" key="2">
    <source>
        <dbReference type="Proteomes" id="UP000827986"/>
    </source>
</evidence>
<dbReference type="EMBL" id="JAHDVG010000467">
    <property type="protein sequence ID" value="KAH1182226.1"/>
    <property type="molecule type" value="Genomic_DNA"/>
</dbReference>
<proteinExistence type="predicted"/>
<accession>A0A9D3XMK2</accession>
<name>A0A9D3XMK2_9SAUR</name>
<keyword evidence="2" id="KW-1185">Reference proteome</keyword>
<gene>
    <name evidence="1" type="ORF">KIL84_009980</name>
</gene>
<evidence type="ECO:0000313" key="1">
    <source>
        <dbReference type="EMBL" id="KAH1182226.1"/>
    </source>
</evidence>
<protein>
    <submittedName>
        <fullName evidence="1">Uncharacterized protein</fullName>
    </submittedName>
</protein>
<sequence>MDQLDPGMVILKYEQRSKKSEAILVFKVNLERGRAKFLSCWTMQHILQHLDLKQESSPLKPVDIEVNRESQKHLIH</sequence>
<comment type="caution">
    <text evidence="1">The sequence shown here is derived from an EMBL/GenBank/DDBJ whole genome shotgun (WGS) entry which is preliminary data.</text>
</comment>
<dbReference type="AlphaFoldDB" id="A0A9D3XMK2"/>
<reference evidence="1" key="1">
    <citation type="submission" date="2021-09" db="EMBL/GenBank/DDBJ databases">
        <title>The genome of Mauremys mutica provides insights into the evolution of semi-aquatic lifestyle.</title>
        <authorList>
            <person name="Gong S."/>
            <person name="Gao Y."/>
        </authorList>
    </citation>
    <scope>NUCLEOTIDE SEQUENCE</scope>
    <source>
        <strain evidence="1">MM-2020</strain>
        <tissue evidence="1">Muscle</tissue>
    </source>
</reference>
<organism evidence="1 2">
    <name type="scientific">Mauremys mutica</name>
    <name type="common">yellowpond turtle</name>
    <dbReference type="NCBI Taxonomy" id="74926"/>
    <lineage>
        <taxon>Eukaryota</taxon>
        <taxon>Metazoa</taxon>
        <taxon>Chordata</taxon>
        <taxon>Craniata</taxon>
        <taxon>Vertebrata</taxon>
        <taxon>Euteleostomi</taxon>
        <taxon>Archelosauria</taxon>
        <taxon>Testudinata</taxon>
        <taxon>Testudines</taxon>
        <taxon>Cryptodira</taxon>
        <taxon>Durocryptodira</taxon>
        <taxon>Testudinoidea</taxon>
        <taxon>Geoemydidae</taxon>
        <taxon>Geoemydinae</taxon>
        <taxon>Mauremys</taxon>
    </lineage>
</organism>
<dbReference type="Proteomes" id="UP000827986">
    <property type="component" value="Unassembled WGS sequence"/>
</dbReference>